<feature type="compositionally biased region" description="Acidic residues" evidence="1">
    <location>
        <begin position="1"/>
        <end position="10"/>
    </location>
</feature>
<feature type="region of interest" description="Disordered" evidence="1">
    <location>
        <begin position="1"/>
        <end position="61"/>
    </location>
</feature>
<evidence type="ECO:0000313" key="4">
    <source>
        <dbReference type="EMBL" id="CAK9107540.1"/>
    </source>
</evidence>
<gene>
    <name evidence="2" type="ORF">CCMP2556_LOCUS45164</name>
    <name evidence="3" type="ORF">CCMP2556_LOCUS46309</name>
    <name evidence="4" type="ORF">CCMP2556_LOCUS50177</name>
</gene>
<name>A0ABP0RBI9_9DINO</name>
<dbReference type="EMBL" id="CAXAMN010025370">
    <property type="protein sequence ID" value="CAK9094721.1"/>
    <property type="molecule type" value="Genomic_DNA"/>
</dbReference>
<evidence type="ECO:0000256" key="1">
    <source>
        <dbReference type="SAM" id="MobiDB-lite"/>
    </source>
</evidence>
<dbReference type="EMBL" id="CAXAMN010027001">
    <property type="protein sequence ID" value="CAK9107540.1"/>
    <property type="molecule type" value="Genomic_DNA"/>
</dbReference>
<evidence type="ECO:0000313" key="3">
    <source>
        <dbReference type="EMBL" id="CAK9097599.1"/>
    </source>
</evidence>
<keyword evidence="5" id="KW-1185">Reference proteome</keyword>
<evidence type="ECO:0000313" key="5">
    <source>
        <dbReference type="Proteomes" id="UP001642484"/>
    </source>
</evidence>
<dbReference type="EMBL" id="CAXAMN010025756">
    <property type="protein sequence ID" value="CAK9097599.1"/>
    <property type="molecule type" value="Genomic_DNA"/>
</dbReference>
<sequence length="87" mass="9828">MSDAAADEEATAAAAPAARHPAADRLVSLKTQRQNLKRQLQQANREVRNEEKKRQRLMRRAGKLSSADLTWLLARRVQSEQSEQMST</sequence>
<dbReference type="Proteomes" id="UP001642484">
    <property type="component" value="Unassembled WGS sequence"/>
</dbReference>
<evidence type="ECO:0000313" key="2">
    <source>
        <dbReference type="EMBL" id="CAK9094721.1"/>
    </source>
</evidence>
<comment type="caution">
    <text evidence="3">The sequence shown here is derived from an EMBL/GenBank/DDBJ whole genome shotgun (WGS) entry which is preliminary data.</text>
</comment>
<protein>
    <submittedName>
        <fullName evidence="3">Uncharacterized protein</fullName>
    </submittedName>
</protein>
<organism evidence="3 5">
    <name type="scientific">Durusdinium trenchii</name>
    <dbReference type="NCBI Taxonomy" id="1381693"/>
    <lineage>
        <taxon>Eukaryota</taxon>
        <taxon>Sar</taxon>
        <taxon>Alveolata</taxon>
        <taxon>Dinophyceae</taxon>
        <taxon>Suessiales</taxon>
        <taxon>Symbiodiniaceae</taxon>
        <taxon>Durusdinium</taxon>
    </lineage>
</organism>
<accession>A0ABP0RBI9</accession>
<feature type="compositionally biased region" description="Polar residues" evidence="1">
    <location>
        <begin position="29"/>
        <end position="44"/>
    </location>
</feature>
<feature type="compositionally biased region" description="Low complexity" evidence="1">
    <location>
        <begin position="11"/>
        <end position="20"/>
    </location>
</feature>
<reference evidence="3 5" key="1">
    <citation type="submission" date="2024-02" db="EMBL/GenBank/DDBJ databases">
        <authorList>
            <person name="Chen Y."/>
            <person name="Shah S."/>
            <person name="Dougan E. K."/>
            <person name="Thang M."/>
            <person name="Chan C."/>
        </authorList>
    </citation>
    <scope>NUCLEOTIDE SEQUENCE [LARGE SCALE GENOMIC DNA]</scope>
</reference>
<proteinExistence type="predicted"/>